<organism evidence="5 6">
    <name type="scientific">Pedobacter cryoconitis</name>
    <dbReference type="NCBI Taxonomy" id="188932"/>
    <lineage>
        <taxon>Bacteria</taxon>
        <taxon>Pseudomonadati</taxon>
        <taxon>Bacteroidota</taxon>
        <taxon>Sphingobacteriia</taxon>
        <taxon>Sphingobacteriales</taxon>
        <taxon>Sphingobacteriaceae</taxon>
        <taxon>Pedobacter</taxon>
    </lineage>
</organism>
<dbReference type="InterPro" id="IPR026287">
    <property type="entry name" value="SoFic-like"/>
</dbReference>
<dbReference type="Pfam" id="PF02661">
    <property type="entry name" value="Fic"/>
    <property type="match status" value="1"/>
</dbReference>
<protein>
    <submittedName>
        <fullName evidence="5">Fic family protein</fullName>
    </submittedName>
</protein>
<feature type="binding site" evidence="1">
    <location>
        <begin position="211"/>
        <end position="217"/>
    </location>
    <ligand>
        <name>ATP</name>
        <dbReference type="ChEBI" id="CHEBI:30616"/>
    </ligand>
</feature>
<dbReference type="SUPFAM" id="SSF140931">
    <property type="entry name" value="Fic-like"/>
    <property type="match status" value="1"/>
</dbReference>
<keyword evidence="1" id="KW-0547">Nucleotide-binding</keyword>
<name>A0A7X0J8E7_9SPHI</name>
<dbReference type="InterPro" id="IPR048770">
    <property type="entry name" value="SoFic-like_C"/>
</dbReference>
<feature type="binding site" evidence="1">
    <location>
        <position position="206"/>
    </location>
    <ligand>
        <name>ATP</name>
        <dbReference type="ChEBI" id="CHEBI:30616"/>
    </ligand>
</feature>
<gene>
    <name evidence="5" type="ORF">HDF25_004893</name>
</gene>
<sequence length="370" mass="41990">MAYDRSKPFNDLPLLPPISEIENDVEILKKLVTASRALATVNSSIMRLPNPLMLVNTIALQEAKASTAIENIFTTEDALYKAVSDTVHEDKANVATKEVLRYREALWTGYRLIKKNNNIDLESILGIFRQIKNTTSGLRSPASLTIIQRGQSEFRSGEVIYTPPRGAGVLEKLMDNLLIYLNDNEKYPTDPLLKMCFAHYQFEAIHPFPDGNGRTGRILNLLYLVHAGLLNQPVLYLSKYIIVNKDDYYYNLGIVTQRGSWKPWILYLLEAVEKTAQLTSQLINSILAQMDSTLAHAKGLIKWYNKEVNELIFSQPYIKPKFIGDQLNITSRTTLTKYFNELVAAKILSPIKDGKELFYVNDDLIQILEG</sequence>
<dbReference type="Gene3D" id="1.10.3290.10">
    <property type="entry name" value="Fido-like domain"/>
    <property type="match status" value="1"/>
</dbReference>
<dbReference type="GO" id="GO:0005524">
    <property type="term" value="F:ATP binding"/>
    <property type="evidence" value="ECO:0007669"/>
    <property type="project" value="UniProtKB-KW"/>
</dbReference>
<dbReference type="InterPro" id="IPR036597">
    <property type="entry name" value="Fido-like_dom_sf"/>
</dbReference>
<evidence type="ECO:0000313" key="6">
    <source>
        <dbReference type="Proteomes" id="UP000521017"/>
    </source>
</evidence>
<feature type="domain" description="Fido" evidence="4">
    <location>
        <begin position="119"/>
        <end position="270"/>
    </location>
</feature>
<dbReference type="Proteomes" id="UP000521017">
    <property type="component" value="Unassembled WGS sequence"/>
</dbReference>
<accession>A0A7X0J8E7</accession>
<evidence type="ECO:0000256" key="2">
    <source>
        <dbReference type="PIRSR" id="PIRSR640198-1"/>
    </source>
</evidence>
<feature type="active site" evidence="2">
    <location>
        <position position="206"/>
    </location>
</feature>
<dbReference type="PANTHER" id="PTHR13504">
    <property type="entry name" value="FIDO DOMAIN-CONTAINING PROTEIN DDB_G0283145"/>
    <property type="match status" value="1"/>
</dbReference>
<feature type="binding site" evidence="1">
    <location>
        <position position="248"/>
    </location>
    <ligand>
        <name>ATP</name>
        <dbReference type="ChEBI" id="CHEBI:30616"/>
    </ligand>
</feature>
<dbReference type="InterPro" id="IPR003812">
    <property type="entry name" value="Fido"/>
</dbReference>
<reference evidence="5 6" key="1">
    <citation type="submission" date="2020-08" db="EMBL/GenBank/DDBJ databases">
        <title>Genomic Encyclopedia of Type Strains, Phase IV (KMG-V): Genome sequencing to study the core and pangenomes of soil and plant-associated prokaryotes.</title>
        <authorList>
            <person name="Whitman W."/>
        </authorList>
    </citation>
    <scope>NUCLEOTIDE SEQUENCE [LARGE SCALE GENOMIC DNA]</scope>
    <source>
        <strain evidence="5 6">M2T3</strain>
    </source>
</reference>
<evidence type="ECO:0000256" key="1">
    <source>
        <dbReference type="PIRSR" id="PIRSR038925-1"/>
    </source>
</evidence>
<feature type="binding site" evidence="3">
    <location>
        <begin position="210"/>
        <end position="217"/>
    </location>
    <ligand>
        <name>ATP</name>
        <dbReference type="ChEBI" id="CHEBI:30616"/>
    </ligand>
</feature>
<comment type="caution">
    <text evidence="5">The sequence shown here is derived from an EMBL/GenBank/DDBJ whole genome shotgun (WGS) entry which is preliminary data.</text>
</comment>
<dbReference type="Pfam" id="PF13784">
    <property type="entry name" value="Fic_N"/>
    <property type="match status" value="1"/>
</dbReference>
<dbReference type="PANTHER" id="PTHR13504:SF35">
    <property type="entry name" value="PROTEIN ADENYLYLTRANSFERASE SOFIC"/>
    <property type="match status" value="1"/>
</dbReference>
<evidence type="ECO:0000313" key="5">
    <source>
        <dbReference type="EMBL" id="MBB6502710.1"/>
    </source>
</evidence>
<proteinExistence type="predicted"/>
<dbReference type="InterPro" id="IPR040198">
    <property type="entry name" value="Fido_containing"/>
</dbReference>
<dbReference type="AlphaFoldDB" id="A0A7X0J8E7"/>
<dbReference type="PROSITE" id="PS51459">
    <property type="entry name" value="FIDO"/>
    <property type="match status" value="1"/>
</dbReference>
<evidence type="ECO:0000259" key="4">
    <source>
        <dbReference type="PROSITE" id="PS51459"/>
    </source>
</evidence>
<evidence type="ECO:0000256" key="3">
    <source>
        <dbReference type="PIRSR" id="PIRSR640198-2"/>
    </source>
</evidence>
<dbReference type="EMBL" id="JACHCC010000015">
    <property type="protein sequence ID" value="MBB6502710.1"/>
    <property type="molecule type" value="Genomic_DNA"/>
</dbReference>
<dbReference type="InterPro" id="IPR025758">
    <property type="entry name" value="Fic/DOC_N"/>
</dbReference>
<dbReference type="PIRSF" id="PIRSF038925">
    <property type="entry name" value="AMP-prot_trans"/>
    <property type="match status" value="1"/>
</dbReference>
<dbReference type="RefSeq" id="WP_184628957.1">
    <property type="nucleotide sequence ID" value="NZ_JACHCC010000015.1"/>
</dbReference>
<keyword evidence="1" id="KW-0067">ATP-binding</keyword>
<feature type="binding site" evidence="1">
    <location>
        <position position="70"/>
    </location>
    <ligand>
        <name>ATP</name>
        <dbReference type="ChEBI" id="CHEBI:30616"/>
    </ligand>
</feature>
<dbReference type="Pfam" id="PF21248">
    <property type="entry name" value="SoFic-like_C"/>
    <property type="match status" value="1"/>
</dbReference>
<feature type="binding site" evidence="3">
    <location>
        <begin position="248"/>
        <end position="249"/>
    </location>
    <ligand>
        <name>ATP</name>
        <dbReference type="ChEBI" id="CHEBI:30616"/>
    </ligand>
</feature>